<protein>
    <submittedName>
        <fullName evidence="2">Uncharacterized protein</fullName>
    </submittedName>
</protein>
<proteinExistence type="predicted"/>
<dbReference type="InterPro" id="IPR016712">
    <property type="entry name" value="Rbsml_bS1m-like"/>
</dbReference>
<feature type="compositionally biased region" description="Polar residues" evidence="1">
    <location>
        <begin position="31"/>
        <end position="45"/>
    </location>
</feature>
<gene>
    <name evidence="2" type="ORF">LTR05_007801</name>
</gene>
<feature type="region of interest" description="Disordered" evidence="1">
    <location>
        <begin position="23"/>
        <end position="45"/>
    </location>
</feature>
<dbReference type="GO" id="GO:0005763">
    <property type="term" value="C:mitochondrial small ribosomal subunit"/>
    <property type="evidence" value="ECO:0007669"/>
    <property type="project" value="TreeGrafter"/>
</dbReference>
<dbReference type="PANTHER" id="PTHR28058">
    <property type="entry name" value="37S RIBOSOMAL PROTEIN MRP51, MITOCHONDRIAL"/>
    <property type="match status" value="1"/>
</dbReference>
<comment type="caution">
    <text evidence="2">The sequence shown here is derived from an EMBL/GenBank/DDBJ whole genome shotgun (WGS) entry which is preliminary data.</text>
</comment>
<evidence type="ECO:0000256" key="1">
    <source>
        <dbReference type="SAM" id="MobiDB-lite"/>
    </source>
</evidence>
<dbReference type="AlphaFoldDB" id="A0AAN7Y456"/>
<sequence>MSARLSPAASLLRNSKLFALPPTIALPPKSPTSDQISSSDTATTKYPQHAAINTTVVSHNYGDWGFKRPLPAKSTRSTNNPVVRLVQGIDTPEQIADFESAADHVLTLRKFQELNIGIQHMPVQLDNKSFLTDPYAKRMHNGVFRSSHDNTTNLVSSAHTRASASSVWPNVKPEEIFDALPEKIKRKQIEIEQATEPVKQEEGEAQLLAATKKQSRPIKPLRWRYAGPSLVKISGQEFDEYLRRISDKERELLDKRIRQDLVEEKTRLARESGQRDKTFTQTDITEGEVKEQMRYLRNEPRKFGPIIAEILDLPEVESEIPGRTKDLADLWEYGRSTLAAGEWSSRGPPRTHPSAGLSYIHTNNHVNNDPKYGPQSSRNVTVARVVKARAKGSASRVHVGLAGFIVPPMEARHDSKLEYMPKPGGNKVALRPTVAYVHSSGAVRLHAEHTDWTVDENDRAVSSAERAERSQGRDLQQPRGVAPAPRMSSTPMPRLSQLNSSRRADLSPDVDDFWASS</sequence>
<feature type="compositionally biased region" description="Polar residues" evidence="1">
    <location>
        <begin position="487"/>
        <end position="501"/>
    </location>
</feature>
<dbReference type="Pfam" id="PF11709">
    <property type="entry name" value="Mit_ribos_Mrp51"/>
    <property type="match status" value="1"/>
</dbReference>
<keyword evidence="3" id="KW-1185">Reference proteome</keyword>
<accession>A0AAN7Y456</accession>
<feature type="compositionally biased region" description="Acidic residues" evidence="1">
    <location>
        <begin position="508"/>
        <end position="517"/>
    </location>
</feature>
<reference evidence="2 3" key="1">
    <citation type="submission" date="2023-08" db="EMBL/GenBank/DDBJ databases">
        <title>Black Yeasts Isolated from many extreme environments.</title>
        <authorList>
            <person name="Coleine C."/>
            <person name="Stajich J.E."/>
            <person name="Selbmann L."/>
        </authorList>
    </citation>
    <scope>NUCLEOTIDE SEQUENCE [LARGE SCALE GENOMIC DNA]</scope>
    <source>
        <strain evidence="2 3">CCFEE 5910</strain>
    </source>
</reference>
<name>A0AAN7Y456_9EURO</name>
<feature type="region of interest" description="Disordered" evidence="1">
    <location>
        <begin position="455"/>
        <end position="517"/>
    </location>
</feature>
<feature type="compositionally biased region" description="Basic and acidic residues" evidence="1">
    <location>
        <begin position="455"/>
        <end position="472"/>
    </location>
</feature>
<organism evidence="2 3">
    <name type="scientific">Lithohypha guttulata</name>
    <dbReference type="NCBI Taxonomy" id="1690604"/>
    <lineage>
        <taxon>Eukaryota</taxon>
        <taxon>Fungi</taxon>
        <taxon>Dikarya</taxon>
        <taxon>Ascomycota</taxon>
        <taxon>Pezizomycotina</taxon>
        <taxon>Eurotiomycetes</taxon>
        <taxon>Chaetothyriomycetidae</taxon>
        <taxon>Chaetothyriales</taxon>
        <taxon>Trichomeriaceae</taxon>
        <taxon>Lithohypha</taxon>
    </lineage>
</organism>
<evidence type="ECO:0000313" key="3">
    <source>
        <dbReference type="Proteomes" id="UP001309876"/>
    </source>
</evidence>
<evidence type="ECO:0000313" key="2">
    <source>
        <dbReference type="EMBL" id="KAK5081668.1"/>
    </source>
</evidence>
<dbReference type="PANTHER" id="PTHR28058:SF1">
    <property type="entry name" value="SMALL RIBOSOMAL SUBUNIT PROTEIN BS1M"/>
    <property type="match status" value="1"/>
</dbReference>
<dbReference type="Proteomes" id="UP001309876">
    <property type="component" value="Unassembled WGS sequence"/>
</dbReference>
<dbReference type="EMBL" id="JAVRRJ010000009">
    <property type="protein sequence ID" value="KAK5081668.1"/>
    <property type="molecule type" value="Genomic_DNA"/>
</dbReference>
<dbReference type="GO" id="GO:0070124">
    <property type="term" value="P:mitochondrial translational initiation"/>
    <property type="evidence" value="ECO:0007669"/>
    <property type="project" value="TreeGrafter"/>
</dbReference>
<dbReference type="GO" id="GO:0003735">
    <property type="term" value="F:structural constituent of ribosome"/>
    <property type="evidence" value="ECO:0007669"/>
    <property type="project" value="TreeGrafter"/>
</dbReference>